<feature type="modified residue" description="4-aspartylphosphate" evidence="2">
    <location>
        <position position="53"/>
    </location>
</feature>
<dbReference type="SMART" id="SM00448">
    <property type="entry name" value="REC"/>
    <property type="match status" value="1"/>
</dbReference>
<dbReference type="PANTHER" id="PTHR48111">
    <property type="entry name" value="REGULATOR OF RPOS"/>
    <property type="match status" value="1"/>
</dbReference>
<evidence type="ECO:0000256" key="3">
    <source>
        <dbReference type="PROSITE-ProRule" id="PRU01091"/>
    </source>
</evidence>
<dbReference type="InterPro" id="IPR039420">
    <property type="entry name" value="WalR-like"/>
</dbReference>
<dbReference type="Proteomes" id="UP000624419">
    <property type="component" value="Unassembled WGS sequence"/>
</dbReference>
<dbReference type="PROSITE" id="PS51755">
    <property type="entry name" value="OMPR_PHOB"/>
    <property type="match status" value="1"/>
</dbReference>
<evidence type="ECO:0000256" key="2">
    <source>
        <dbReference type="PROSITE-ProRule" id="PRU00169"/>
    </source>
</evidence>
<dbReference type="InterPro" id="IPR011006">
    <property type="entry name" value="CheY-like_superfamily"/>
</dbReference>
<keyword evidence="2" id="KW-0597">Phosphoprotein</keyword>
<accession>A0ABR8LK55</accession>
<comment type="caution">
    <text evidence="6">The sequence shown here is derived from an EMBL/GenBank/DDBJ whole genome shotgun (WGS) entry which is preliminary data.</text>
</comment>
<dbReference type="InterPro" id="IPR036388">
    <property type="entry name" value="WH-like_DNA-bd_sf"/>
</dbReference>
<dbReference type="Pfam" id="PF00072">
    <property type="entry name" value="Response_reg"/>
    <property type="match status" value="1"/>
</dbReference>
<keyword evidence="7" id="KW-1185">Reference proteome</keyword>
<dbReference type="Gene3D" id="6.10.250.690">
    <property type="match status" value="1"/>
</dbReference>
<dbReference type="Pfam" id="PF00486">
    <property type="entry name" value="Trans_reg_C"/>
    <property type="match status" value="1"/>
</dbReference>
<dbReference type="Gene3D" id="1.10.10.10">
    <property type="entry name" value="Winged helix-like DNA-binding domain superfamily/Winged helix DNA-binding domain"/>
    <property type="match status" value="1"/>
</dbReference>
<evidence type="ECO:0000256" key="1">
    <source>
        <dbReference type="ARBA" id="ARBA00023125"/>
    </source>
</evidence>
<dbReference type="PANTHER" id="PTHR48111:SF50">
    <property type="entry name" value="KDP OPERON TRANSCRIPTIONAL REGULATORY PROTEIN KDPE"/>
    <property type="match status" value="1"/>
</dbReference>
<organism evidence="6 7">
    <name type="scientific">Salinimonas profundi</name>
    <dbReference type="NCBI Taxonomy" id="2729140"/>
    <lineage>
        <taxon>Bacteria</taxon>
        <taxon>Pseudomonadati</taxon>
        <taxon>Pseudomonadota</taxon>
        <taxon>Gammaproteobacteria</taxon>
        <taxon>Alteromonadales</taxon>
        <taxon>Alteromonadaceae</taxon>
        <taxon>Alteromonas/Salinimonas group</taxon>
        <taxon>Salinimonas</taxon>
    </lineage>
</organism>
<dbReference type="EMBL" id="JABBXD010000004">
    <property type="protein sequence ID" value="MBD3585953.1"/>
    <property type="molecule type" value="Genomic_DNA"/>
</dbReference>
<dbReference type="CDD" id="cd00383">
    <property type="entry name" value="trans_reg_C"/>
    <property type="match status" value="1"/>
</dbReference>
<proteinExistence type="predicted"/>
<dbReference type="RefSeq" id="WP_191024478.1">
    <property type="nucleotide sequence ID" value="NZ_JABBXD010000004.1"/>
</dbReference>
<dbReference type="InterPro" id="IPR001867">
    <property type="entry name" value="OmpR/PhoB-type_DNA-bd"/>
</dbReference>
<evidence type="ECO:0000259" key="5">
    <source>
        <dbReference type="PROSITE" id="PS51755"/>
    </source>
</evidence>
<feature type="domain" description="Response regulatory" evidence="4">
    <location>
        <begin position="4"/>
        <end position="117"/>
    </location>
</feature>
<feature type="domain" description="OmpR/PhoB-type" evidence="5">
    <location>
        <begin position="128"/>
        <end position="227"/>
    </location>
</feature>
<evidence type="ECO:0000313" key="7">
    <source>
        <dbReference type="Proteomes" id="UP000624419"/>
    </source>
</evidence>
<reference evidence="6 7" key="1">
    <citation type="submission" date="2020-04" db="EMBL/GenBank/DDBJ databases">
        <title>Salinimonas sp. HHU 13199.</title>
        <authorList>
            <person name="Cui X."/>
            <person name="Zhang D."/>
        </authorList>
    </citation>
    <scope>NUCLEOTIDE SEQUENCE [LARGE SCALE GENOMIC DNA]</scope>
    <source>
        <strain evidence="6 7">HHU 13199</strain>
    </source>
</reference>
<name>A0ABR8LK55_9ALTE</name>
<dbReference type="Gene3D" id="3.40.50.2300">
    <property type="match status" value="1"/>
</dbReference>
<feature type="DNA-binding region" description="OmpR/PhoB-type" evidence="3">
    <location>
        <begin position="128"/>
        <end position="227"/>
    </location>
</feature>
<sequence length="231" mass="25924">MTKHILVVEDEFHLRRMLTIALQAEGFVCTGAETARQAIVSILDTQPNLIILDLGLPDQEGISVLSRVRQDSGVPVLVLSARDAQASKIELLNAGANDYVSKPFGIGELIARINVLLRDAHHVTPANPHIRSLGRLKIAPANNQVWIDGLPVTLTNKEFSMLEVLTRKPGQLFSQQQLLREIWGNYHKQDNHYLRILLSQLRKKLNDEPNAPEYIETIAGKGYRFINNKVE</sequence>
<dbReference type="InterPro" id="IPR001789">
    <property type="entry name" value="Sig_transdc_resp-reg_receiver"/>
</dbReference>
<keyword evidence="1 3" id="KW-0238">DNA-binding</keyword>
<dbReference type="PROSITE" id="PS50110">
    <property type="entry name" value="RESPONSE_REGULATORY"/>
    <property type="match status" value="1"/>
</dbReference>
<dbReference type="SMART" id="SM00862">
    <property type="entry name" value="Trans_reg_C"/>
    <property type="match status" value="1"/>
</dbReference>
<dbReference type="SUPFAM" id="SSF52172">
    <property type="entry name" value="CheY-like"/>
    <property type="match status" value="1"/>
</dbReference>
<protein>
    <submittedName>
        <fullName evidence="6">Response regulator transcription factor</fullName>
    </submittedName>
</protein>
<evidence type="ECO:0000259" key="4">
    <source>
        <dbReference type="PROSITE" id="PS50110"/>
    </source>
</evidence>
<evidence type="ECO:0000313" key="6">
    <source>
        <dbReference type="EMBL" id="MBD3585953.1"/>
    </source>
</evidence>
<gene>
    <name evidence="6" type="ORF">HHX48_09415</name>
</gene>